<evidence type="ECO:0000256" key="4">
    <source>
        <dbReference type="ARBA" id="ARBA00022670"/>
    </source>
</evidence>
<dbReference type="PANTHER" id="PTHR43806:SF65">
    <property type="entry name" value="SERINE PROTEASE APRX"/>
    <property type="match status" value="1"/>
</dbReference>
<dbReference type="RefSeq" id="WP_326122203.1">
    <property type="nucleotide sequence ID" value="NZ_JARSFG010000006.1"/>
</dbReference>
<evidence type="ECO:0000256" key="1">
    <source>
        <dbReference type="ARBA" id="ARBA00011073"/>
    </source>
</evidence>
<organism evidence="14 15">
    <name type="scientific">Metasolibacillus meyeri</name>
    <dbReference type="NCBI Taxonomy" id="1071052"/>
    <lineage>
        <taxon>Bacteria</taxon>
        <taxon>Bacillati</taxon>
        <taxon>Bacillota</taxon>
        <taxon>Bacilli</taxon>
        <taxon>Bacillales</taxon>
        <taxon>Caryophanaceae</taxon>
        <taxon>Metasolibacillus</taxon>
    </lineage>
</organism>
<feature type="region of interest" description="Disordered" evidence="11">
    <location>
        <begin position="1031"/>
        <end position="1097"/>
    </location>
</feature>
<evidence type="ECO:0000256" key="11">
    <source>
        <dbReference type="SAM" id="MobiDB-lite"/>
    </source>
</evidence>
<dbReference type="Pfam" id="PF02225">
    <property type="entry name" value="PA"/>
    <property type="match status" value="1"/>
</dbReference>
<keyword evidence="7 9" id="KW-0720">Serine protease</keyword>
<dbReference type="Gene3D" id="3.30.70.80">
    <property type="entry name" value="Peptidase S8 propeptide/proteinase inhibitor I9"/>
    <property type="match status" value="1"/>
</dbReference>
<gene>
    <name evidence="14" type="ORF">P9B03_04570</name>
</gene>
<keyword evidence="2" id="KW-0134">Cell wall</keyword>
<evidence type="ECO:0000256" key="12">
    <source>
        <dbReference type="SAM" id="SignalP"/>
    </source>
</evidence>
<proteinExistence type="inferred from homology"/>
<accession>A0AAW9NPU9</accession>
<dbReference type="InterPro" id="IPR000209">
    <property type="entry name" value="Peptidase_S8/S53_dom"/>
</dbReference>
<dbReference type="InterPro" id="IPR001119">
    <property type="entry name" value="SLH_dom"/>
</dbReference>
<dbReference type="CDD" id="cd02133">
    <property type="entry name" value="PA_C5a_like"/>
    <property type="match status" value="1"/>
</dbReference>
<dbReference type="InterPro" id="IPR036852">
    <property type="entry name" value="Peptidase_S8/S53_dom_sf"/>
</dbReference>
<dbReference type="Pfam" id="PF00395">
    <property type="entry name" value="SLH"/>
    <property type="match status" value="3"/>
</dbReference>
<feature type="signal peptide" evidence="12">
    <location>
        <begin position="1"/>
        <end position="30"/>
    </location>
</feature>
<feature type="active site" description="Charge relay system" evidence="8 9">
    <location>
        <position position="289"/>
    </location>
</feature>
<dbReference type="PROSITE" id="PS00137">
    <property type="entry name" value="SUBTILASE_HIS"/>
    <property type="match status" value="1"/>
</dbReference>
<evidence type="ECO:0000256" key="3">
    <source>
        <dbReference type="ARBA" id="ARBA00022525"/>
    </source>
</evidence>
<evidence type="ECO:0000313" key="15">
    <source>
        <dbReference type="Proteomes" id="UP001344888"/>
    </source>
</evidence>
<dbReference type="Gene3D" id="3.40.50.200">
    <property type="entry name" value="Peptidase S8/S53 domain"/>
    <property type="match status" value="1"/>
</dbReference>
<dbReference type="PROSITE" id="PS00136">
    <property type="entry name" value="SUBTILASE_ASP"/>
    <property type="match status" value="1"/>
</dbReference>
<dbReference type="CDD" id="cd07474">
    <property type="entry name" value="Peptidases_S8_subtilisin_Vpr-like"/>
    <property type="match status" value="1"/>
</dbReference>
<dbReference type="InterPro" id="IPR050131">
    <property type="entry name" value="Peptidase_S8_subtilisin-like"/>
</dbReference>
<dbReference type="InterPro" id="IPR023827">
    <property type="entry name" value="Peptidase_S8_Asp-AS"/>
</dbReference>
<dbReference type="InterPro" id="IPR010259">
    <property type="entry name" value="S8pro/Inhibitor_I9"/>
</dbReference>
<evidence type="ECO:0000313" key="14">
    <source>
        <dbReference type="EMBL" id="MEC1177749.1"/>
    </source>
</evidence>
<dbReference type="PANTHER" id="PTHR43806">
    <property type="entry name" value="PEPTIDASE S8"/>
    <property type="match status" value="1"/>
</dbReference>
<comment type="caution">
    <text evidence="14">The sequence shown here is derived from an EMBL/GenBank/DDBJ whole genome shotgun (WGS) entry which is preliminary data.</text>
</comment>
<dbReference type="GO" id="GO:0006508">
    <property type="term" value="P:proteolysis"/>
    <property type="evidence" value="ECO:0007669"/>
    <property type="project" value="UniProtKB-KW"/>
</dbReference>
<evidence type="ECO:0000256" key="8">
    <source>
        <dbReference type="PIRSR" id="PIRSR615500-1"/>
    </source>
</evidence>
<feature type="compositionally biased region" description="Polar residues" evidence="11">
    <location>
        <begin position="1031"/>
        <end position="1040"/>
    </location>
</feature>
<dbReference type="InterPro" id="IPR023828">
    <property type="entry name" value="Peptidase_S8_Ser-AS"/>
</dbReference>
<dbReference type="InterPro" id="IPR022398">
    <property type="entry name" value="Peptidase_S8_His-AS"/>
</dbReference>
<dbReference type="SUPFAM" id="SSF52025">
    <property type="entry name" value="PA domain"/>
    <property type="match status" value="1"/>
</dbReference>
<evidence type="ECO:0000256" key="9">
    <source>
        <dbReference type="PROSITE-ProRule" id="PRU01240"/>
    </source>
</evidence>
<keyword evidence="15" id="KW-1185">Reference proteome</keyword>
<dbReference type="SUPFAM" id="SSF52743">
    <property type="entry name" value="Subtilisin-like"/>
    <property type="match status" value="1"/>
</dbReference>
<feature type="region of interest" description="Disordered" evidence="11">
    <location>
        <begin position="564"/>
        <end position="586"/>
    </location>
</feature>
<dbReference type="InterPro" id="IPR015500">
    <property type="entry name" value="Peptidase_S8_subtilisin-rel"/>
</dbReference>
<sequence>MGKQTINKFFAIFVAFIMIFSMHSPMQASANGDFSKLKSLNDTATLQAKAAIAEQLNVLNGPARLHSDLKGLSGNQYVKVIVHLSEKPVALEKGIKELAGGTFSASEEKRVEKRVISQQEQVAQEMTAENISFSQGYTYNTVLNGFAAEVKADDLEKLLEIEGVTLVEPDTEMYAFEEGVTSSDLQPVEGQFEAYMNTSYDFLGIQALWNAAGPNSIRGQGIKVAVLDTGIDTTHPDLHVVGGKNFIEHNPTLYNAPRADNDARETLPSERPANQPLVNDRGNEYSTSHGTHVAGTIAALGNNPYGITGIAPEVELYSYRVLGAYGSGATSGIVAAIEYAVEQNMDVINLSLGGGSNSEIDASSFAINNATLAGVISVIATGNSGKARGTMGTPSTAPLGIAVGNSTNPETMFNAKLTAVATGDTASVTSADTVVIDQQLPLMATTFGVNLATQLNGEFELVAVPNLGKAEDFSNIDVNGKIALISRGEIPFVEKIANAKEAGAIGAIIHNNGAGIWGGFLGDSFDFIPTFDMSLADGLALRNELSEGKVVNVTFSNFGFEETDGDEINDSSSRGPSRPNFDIKPDVVAPGTNIMSTIPTYKTNVGTHEPLENGKAYDRKTGTSMATPHIAGIAALIKQANPSWTPFDVKVALSNTAKLLETPKYDVFDQGAGRVNAYAAAFPSVLAYVGSQSLVDDKPTVATHDTGTVAFGSHPNVKNETVIVTKQIVVKDINNGAGNYNVSISPLKSLPYVNISVDKAGFTLSGEEVLTVTLFATQNSSAKIGDEVLGYLKISSGSNEISLPYAADFGGVAPTEIRNMAITETDLSFNGDGIKDSALLTFTLTGDVGQNFIEIWDIQNPEGGYYEDGYIGYLHAGTSLAAGEWQLPVAGSYTPWGSTNKELIPDGLYTIDFSALSQAGALSDSVGPIFVKTTKPEFTVSATISNATATVVGQITDKYIDYKAVLAQEFGYNLDLNNKLNVTYQIVGKSAAEDALLNQDGSYEFAVNNINVATDKLKIVVTDAAGNSTEKIVSLSNPNPDNGGGNTGGGNSGGGSGGGGGATTPEAQPEEEQPEAEKPEETEQPEEQEKPAPFVPVDLPANHWAAGYIQQMIERGLLRGNENGEVKPNANVTRVQFASILARALNLQAENDAPFSDVGNYAAATQAEIAAIFEAGIAKGTDGKYMPSGEITRAQLALMLYRAYEHATGEKYVPQGNATFTDLGKYNEETLVAIAMLQELGIASGDQGKFMPTAQATRAHAAKMVIEFLEVIENR</sequence>
<dbReference type="PROSITE" id="PS51272">
    <property type="entry name" value="SLH"/>
    <property type="match status" value="3"/>
</dbReference>
<reference evidence="14 15" key="1">
    <citation type="submission" date="2023-03" db="EMBL/GenBank/DDBJ databases">
        <title>Bacillus Genome Sequencing.</title>
        <authorList>
            <person name="Dunlap C."/>
        </authorList>
    </citation>
    <scope>NUCLEOTIDE SEQUENCE [LARGE SCALE GENOMIC DNA]</scope>
    <source>
        <strain evidence="14 15">B-59205</strain>
    </source>
</reference>
<feature type="active site" description="Charge relay system" evidence="8 9">
    <location>
        <position position="624"/>
    </location>
</feature>
<name>A0AAW9NPU9_9BACL</name>
<dbReference type="Proteomes" id="UP001344888">
    <property type="component" value="Unassembled WGS sequence"/>
</dbReference>
<dbReference type="Gene3D" id="3.50.30.30">
    <property type="match status" value="1"/>
</dbReference>
<evidence type="ECO:0000256" key="5">
    <source>
        <dbReference type="ARBA" id="ARBA00022729"/>
    </source>
</evidence>
<keyword evidence="6 9" id="KW-0378">Hydrolase</keyword>
<dbReference type="InterPro" id="IPR003137">
    <property type="entry name" value="PA_domain"/>
</dbReference>
<evidence type="ECO:0000256" key="7">
    <source>
        <dbReference type="ARBA" id="ARBA00022825"/>
    </source>
</evidence>
<evidence type="ECO:0000256" key="6">
    <source>
        <dbReference type="ARBA" id="ARBA00022801"/>
    </source>
</evidence>
<feature type="compositionally biased region" description="Gly residues" evidence="11">
    <location>
        <begin position="1042"/>
        <end position="1062"/>
    </location>
</feature>
<keyword evidence="3" id="KW-0964">Secreted</keyword>
<keyword evidence="5 12" id="KW-0732">Signal</keyword>
<evidence type="ECO:0000256" key="10">
    <source>
        <dbReference type="RuleBase" id="RU003355"/>
    </source>
</evidence>
<dbReference type="InterPro" id="IPR046450">
    <property type="entry name" value="PA_dom_sf"/>
</dbReference>
<evidence type="ECO:0000256" key="2">
    <source>
        <dbReference type="ARBA" id="ARBA00022512"/>
    </source>
</evidence>
<dbReference type="GO" id="GO:0004252">
    <property type="term" value="F:serine-type endopeptidase activity"/>
    <property type="evidence" value="ECO:0007669"/>
    <property type="project" value="UniProtKB-UniRule"/>
</dbReference>
<comment type="similarity">
    <text evidence="1 9 10">Belongs to the peptidase S8 family.</text>
</comment>
<feature type="active site" description="Charge relay system" evidence="8 9">
    <location>
        <position position="228"/>
    </location>
</feature>
<protein>
    <submittedName>
        <fullName evidence="14">S8 family serine peptidase</fullName>
    </submittedName>
</protein>
<feature type="domain" description="SLH" evidence="13">
    <location>
        <begin position="1217"/>
        <end position="1275"/>
    </location>
</feature>
<feature type="domain" description="SLH" evidence="13">
    <location>
        <begin position="1156"/>
        <end position="1214"/>
    </location>
</feature>
<dbReference type="PROSITE" id="PS51892">
    <property type="entry name" value="SUBTILASE"/>
    <property type="match status" value="1"/>
</dbReference>
<feature type="chain" id="PRO_5043409879" evidence="12">
    <location>
        <begin position="31"/>
        <end position="1275"/>
    </location>
</feature>
<dbReference type="InterPro" id="IPR034213">
    <property type="entry name" value="S8_Vpr-like"/>
</dbReference>
<dbReference type="EMBL" id="JARSFG010000006">
    <property type="protein sequence ID" value="MEC1177749.1"/>
    <property type="molecule type" value="Genomic_DNA"/>
</dbReference>
<dbReference type="Pfam" id="PF05922">
    <property type="entry name" value="Inhibitor_I9"/>
    <property type="match status" value="1"/>
</dbReference>
<dbReference type="PROSITE" id="PS00138">
    <property type="entry name" value="SUBTILASE_SER"/>
    <property type="match status" value="1"/>
</dbReference>
<dbReference type="InterPro" id="IPR037045">
    <property type="entry name" value="S8pro/Inhibitor_I9_sf"/>
</dbReference>
<dbReference type="Pfam" id="PF00082">
    <property type="entry name" value="Peptidase_S8"/>
    <property type="match status" value="1"/>
</dbReference>
<feature type="domain" description="SLH" evidence="13">
    <location>
        <begin position="1092"/>
        <end position="1155"/>
    </location>
</feature>
<dbReference type="PRINTS" id="PR00723">
    <property type="entry name" value="SUBTILISIN"/>
</dbReference>
<evidence type="ECO:0000259" key="13">
    <source>
        <dbReference type="PROSITE" id="PS51272"/>
    </source>
</evidence>
<dbReference type="AlphaFoldDB" id="A0AAW9NPU9"/>
<keyword evidence="4 9" id="KW-0645">Protease</keyword>